<dbReference type="Proteomes" id="UP000005442">
    <property type="component" value="Chromosome"/>
</dbReference>
<proteinExistence type="predicted"/>
<dbReference type="SUPFAM" id="SSF63829">
    <property type="entry name" value="Calcium-dependent phosphotriesterase"/>
    <property type="match status" value="1"/>
</dbReference>
<feature type="compositionally biased region" description="Low complexity" evidence="1">
    <location>
        <begin position="82"/>
        <end position="92"/>
    </location>
</feature>
<evidence type="ECO:0000256" key="1">
    <source>
        <dbReference type="SAM" id="MobiDB-lite"/>
    </source>
</evidence>
<gene>
    <name evidence="2" type="ordered locus">MycrhN_1785</name>
</gene>
<dbReference type="HOGENOM" id="CLU_018570_0_0_11"/>
<accession>G8RLD4</accession>
<dbReference type="EMBL" id="CP003169">
    <property type="protein sequence ID" value="AEV72396.1"/>
    <property type="molecule type" value="Genomic_DNA"/>
</dbReference>
<feature type="region of interest" description="Disordered" evidence="1">
    <location>
        <begin position="518"/>
        <end position="538"/>
    </location>
</feature>
<evidence type="ECO:0000313" key="3">
    <source>
        <dbReference type="Proteomes" id="UP000005442"/>
    </source>
</evidence>
<dbReference type="PANTHER" id="PTHR35399">
    <property type="entry name" value="SLR8030 PROTEIN"/>
    <property type="match status" value="1"/>
</dbReference>
<dbReference type="STRING" id="710685.MycrhN_1785"/>
<keyword evidence="3" id="KW-1185">Reference proteome</keyword>
<dbReference type="InterPro" id="IPR008557">
    <property type="entry name" value="PhoX"/>
</dbReference>
<name>G8RLD4_MYCRN</name>
<dbReference type="eggNOG" id="COG3211">
    <property type="taxonomic scope" value="Bacteria"/>
</dbReference>
<dbReference type="PANTHER" id="PTHR35399:SF2">
    <property type="entry name" value="DUF839 DOMAIN-CONTAINING PROTEIN"/>
    <property type="match status" value="1"/>
</dbReference>
<protein>
    <submittedName>
        <fullName evidence="2">Putative phosphatase</fullName>
    </submittedName>
</protein>
<dbReference type="Pfam" id="PF05787">
    <property type="entry name" value="PhoX"/>
    <property type="match status" value="1"/>
</dbReference>
<dbReference type="AlphaFoldDB" id="G8RLD4"/>
<dbReference type="RefSeq" id="WP_014210210.1">
    <property type="nucleotide sequence ID" value="NC_016604.1"/>
</dbReference>
<organism evidence="2 3">
    <name type="scientific">Mycolicibacterium rhodesiae (strain NBB3)</name>
    <name type="common">Mycobacterium rhodesiae</name>
    <dbReference type="NCBI Taxonomy" id="710685"/>
    <lineage>
        <taxon>Bacteria</taxon>
        <taxon>Bacillati</taxon>
        <taxon>Actinomycetota</taxon>
        <taxon>Actinomycetes</taxon>
        <taxon>Mycobacteriales</taxon>
        <taxon>Mycobacteriaceae</taxon>
        <taxon>Mycolicibacterium</taxon>
    </lineage>
</organism>
<dbReference type="KEGG" id="mrh:MycrhN_1785"/>
<dbReference type="OrthoDB" id="9801383at2"/>
<feature type="region of interest" description="Disordered" evidence="1">
    <location>
        <begin position="78"/>
        <end position="102"/>
    </location>
</feature>
<sequence length="693" mass="73272">MALVPLNLLVTHNGKSTRQHITCVYKCGDACSKPVRNTSDNEYFGDVVKAVSRRSMLQAGGVAVLAVGAGSVLAACGTGEQPAASPSSSAPPAQTPPGMRFSSVAPNSEDVVVVADGYEQGVVISWGDPVLPNAPKFDVNAQTGAAQRGQFGFNNDFAGLLPIPSDLAGQQNHFLLVTNFEYVTPQFMFPGFNADAPTREQFDVEIAAIGMGVVEVERTPAGLKPVMGRYNRRVTADTPMTLTGPAAGTDFVKTAADPTGRTVAGTFANCSGGVTPWGTMLSGEENFHEYFGAAEGSPPPAPVDADRQDRYGIALEPSSLLWETFDPRFDLAKSPNEPNRFGYVVELNPWDPNSMPIKHSALGRLKHEGANIYVTDDGTVVVYTGDDERFDYMYKFISSKKMQPGDDAAARAHNMTLLDEGTLYVAKLSSDIPADQIDGSGKLPSKGSFAGTGTWLPLLKSGAGGQAESLVDGVTAQEAAVFTRLAADKAGATKMDRPEDFEANPKTGKIYVALTNNNERGAPGEAAPDAPNPRNDNKSGQILEITDNHAGTDFTWDLLLVCGDPAAADTYYGGFDKTKVSPISCPDNLAFDSHGNLWISTDGNALDSNDGLFAVALEGPNRGETKQFLTVPLGAETCGPIVTDDLVTVCVQHPGENDDNSIDNPLSRWPEGGNGTARPSVVAVWRGDGNIGT</sequence>
<reference evidence="2 3" key="1">
    <citation type="submission" date="2011-12" db="EMBL/GenBank/DDBJ databases">
        <title>Complete sequence of Mycobacterium rhodesiae NBB3.</title>
        <authorList>
            <consortium name="US DOE Joint Genome Institute"/>
            <person name="Lucas S."/>
            <person name="Han J."/>
            <person name="Lapidus A."/>
            <person name="Cheng J.-F."/>
            <person name="Goodwin L."/>
            <person name="Pitluck S."/>
            <person name="Peters L."/>
            <person name="Mikhailova N."/>
            <person name="Gu W."/>
            <person name="Detter J.C."/>
            <person name="Han C."/>
            <person name="Tapia R."/>
            <person name="Land M."/>
            <person name="Hauser L."/>
            <person name="Kyrpides N."/>
            <person name="Ivanova N."/>
            <person name="Pagani I."/>
            <person name="Mattes T."/>
            <person name="Holmes A."/>
            <person name="Rutledge P."/>
            <person name="Paulsen I."/>
            <person name="Coleman N."/>
            <person name="Woyke T."/>
        </authorList>
    </citation>
    <scope>NUCLEOTIDE SEQUENCE [LARGE SCALE GENOMIC DNA]</scope>
    <source>
        <strain evidence="2 3">NBB3</strain>
    </source>
</reference>
<evidence type="ECO:0000313" key="2">
    <source>
        <dbReference type="EMBL" id="AEV72396.1"/>
    </source>
</evidence>
<dbReference type="PATRIC" id="fig|710685.3.peg.1794"/>